<feature type="transmembrane region" description="Helical" evidence="7">
    <location>
        <begin position="97"/>
        <end position="118"/>
    </location>
</feature>
<feature type="transmembrane region" description="Helical" evidence="7">
    <location>
        <begin position="242"/>
        <end position="267"/>
    </location>
</feature>
<evidence type="ECO:0000256" key="6">
    <source>
        <dbReference type="ARBA" id="ARBA00023136"/>
    </source>
</evidence>
<dbReference type="EMBL" id="BIFR01000001">
    <property type="protein sequence ID" value="GCE11625.1"/>
    <property type="molecule type" value="Genomic_DNA"/>
</dbReference>
<evidence type="ECO:0000256" key="5">
    <source>
        <dbReference type="ARBA" id="ARBA00022989"/>
    </source>
</evidence>
<comment type="similarity">
    <text evidence="7">Belongs to the binding-protein-dependent transport system permease family.</text>
</comment>
<keyword evidence="10" id="KW-1185">Reference proteome</keyword>
<dbReference type="AlphaFoldDB" id="A0A401ZXR7"/>
<feature type="transmembrane region" description="Helical" evidence="7">
    <location>
        <begin position="184"/>
        <end position="202"/>
    </location>
</feature>
<keyword evidence="6 7" id="KW-0472">Membrane</keyword>
<evidence type="ECO:0000256" key="3">
    <source>
        <dbReference type="ARBA" id="ARBA00022475"/>
    </source>
</evidence>
<dbReference type="Pfam" id="PF00528">
    <property type="entry name" value="BPD_transp_1"/>
    <property type="match status" value="1"/>
</dbReference>
<evidence type="ECO:0000256" key="1">
    <source>
        <dbReference type="ARBA" id="ARBA00004651"/>
    </source>
</evidence>
<dbReference type="Proteomes" id="UP000287352">
    <property type="component" value="Unassembled WGS sequence"/>
</dbReference>
<feature type="transmembrane region" description="Helical" evidence="7">
    <location>
        <begin position="130"/>
        <end position="151"/>
    </location>
</feature>
<dbReference type="PANTHER" id="PTHR43163">
    <property type="entry name" value="DIPEPTIDE TRANSPORT SYSTEM PERMEASE PROTEIN DPPB-RELATED"/>
    <property type="match status" value="1"/>
</dbReference>
<feature type="transmembrane region" description="Helical" evidence="7">
    <location>
        <begin position="287"/>
        <end position="310"/>
    </location>
</feature>
<dbReference type="InterPro" id="IPR045621">
    <property type="entry name" value="BPD_transp_1_N"/>
</dbReference>
<organism evidence="9 10">
    <name type="scientific">Tengunoibacter tsumagoiensis</name>
    <dbReference type="NCBI Taxonomy" id="2014871"/>
    <lineage>
        <taxon>Bacteria</taxon>
        <taxon>Bacillati</taxon>
        <taxon>Chloroflexota</taxon>
        <taxon>Ktedonobacteria</taxon>
        <taxon>Ktedonobacterales</taxon>
        <taxon>Dictyobacteraceae</taxon>
        <taxon>Tengunoibacter</taxon>
    </lineage>
</organism>
<comment type="subcellular location">
    <subcellularLocation>
        <location evidence="1 7">Cell membrane</location>
        <topology evidence="1 7">Multi-pass membrane protein</topology>
    </subcellularLocation>
</comment>
<evidence type="ECO:0000256" key="7">
    <source>
        <dbReference type="RuleBase" id="RU363032"/>
    </source>
</evidence>
<sequence>MGRYIIRRLLQAIPLLFLLSIAMFLLIHAMPGGPDEVLNNPNLDNAGQQALRAEFGLDQPLYIQYFKWLGNSLVGNFGFSFSTHQRVSEILAQRLPATLQLFGVALVVALGLAILLGVLSAVRQNTSVDYILTVISYFGIALPAFILGLFLQDIFAVQLHLLPVSGTTTLGVDFDPFNAFYDHFLHLILPTLTLSLLFVASWSRYMRSSTIEVLKQDYMRTARAKGASPVAMLFRHALRNAVIPLITVVAIEFGSIAGGATITERIYAWPGMGSLFFYSLEVRDYPVLLAMLVLSGTFVIFFNLVADVLYGIMDPRIRYS</sequence>
<evidence type="ECO:0000313" key="10">
    <source>
        <dbReference type="Proteomes" id="UP000287352"/>
    </source>
</evidence>
<proteinExistence type="inferred from homology"/>
<feature type="domain" description="ABC transmembrane type-1" evidence="8">
    <location>
        <begin position="95"/>
        <end position="306"/>
    </location>
</feature>
<dbReference type="OrthoDB" id="9772184at2"/>
<dbReference type="SUPFAM" id="SSF161098">
    <property type="entry name" value="MetI-like"/>
    <property type="match status" value="1"/>
</dbReference>
<name>A0A401ZXR7_9CHLR</name>
<dbReference type="PANTHER" id="PTHR43163:SF6">
    <property type="entry name" value="DIPEPTIDE TRANSPORT SYSTEM PERMEASE PROTEIN DPPB-RELATED"/>
    <property type="match status" value="1"/>
</dbReference>
<dbReference type="Pfam" id="PF19300">
    <property type="entry name" value="BPD_transp_1_N"/>
    <property type="match status" value="1"/>
</dbReference>
<dbReference type="PROSITE" id="PS50928">
    <property type="entry name" value="ABC_TM1"/>
    <property type="match status" value="1"/>
</dbReference>
<evidence type="ECO:0000256" key="2">
    <source>
        <dbReference type="ARBA" id="ARBA00022448"/>
    </source>
</evidence>
<dbReference type="InterPro" id="IPR035906">
    <property type="entry name" value="MetI-like_sf"/>
</dbReference>
<keyword evidence="3" id="KW-1003">Cell membrane</keyword>
<dbReference type="GO" id="GO:0055085">
    <property type="term" value="P:transmembrane transport"/>
    <property type="evidence" value="ECO:0007669"/>
    <property type="project" value="InterPro"/>
</dbReference>
<reference evidence="10" key="1">
    <citation type="submission" date="2018-12" db="EMBL/GenBank/DDBJ databases">
        <title>Tengunoibacter tsumagoiensis gen. nov., sp. nov., Dictyobacter kobayashii sp. nov., D. alpinus sp. nov., and D. joshuensis sp. nov. and description of Dictyobacteraceae fam. nov. within the order Ktedonobacterales isolated from Tengu-no-mugimeshi.</title>
        <authorList>
            <person name="Wang C.M."/>
            <person name="Zheng Y."/>
            <person name="Sakai Y."/>
            <person name="Toyoda A."/>
            <person name="Minakuchi Y."/>
            <person name="Abe K."/>
            <person name="Yokota A."/>
            <person name="Yabe S."/>
        </authorList>
    </citation>
    <scope>NUCLEOTIDE SEQUENCE [LARGE SCALE GENOMIC DNA]</scope>
    <source>
        <strain evidence="10">Uno3</strain>
    </source>
</reference>
<evidence type="ECO:0000313" key="9">
    <source>
        <dbReference type="EMBL" id="GCE11625.1"/>
    </source>
</evidence>
<protein>
    <submittedName>
        <fullName evidence="9">Peptide ABC transporter permease</fullName>
    </submittedName>
</protein>
<dbReference type="GO" id="GO:0005886">
    <property type="term" value="C:plasma membrane"/>
    <property type="evidence" value="ECO:0007669"/>
    <property type="project" value="UniProtKB-SubCell"/>
</dbReference>
<evidence type="ECO:0000259" key="8">
    <source>
        <dbReference type="PROSITE" id="PS50928"/>
    </source>
</evidence>
<dbReference type="Gene3D" id="1.10.3720.10">
    <property type="entry name" value="MetI-like"/>
    <property type="match status" value="1"/>
</dbReference>
<accession>A0A401ZXR7</accession>
<dbReference type="RefSeq" id="WP_126579314.1">
    <property type="nucleotide sequence ID" value="NZ_BIFR01000001.1"/>
</dbReference>
<evidence type="ECO:0000256" key="4">
    <source>
        <dbReference type="ARBA" id="ARBA00022692"/>
    </source>
</evidence>
<keyword evidence="5 7" id="KW-1133">Transmembrane helix</keyword>
<dbReference type="InterPro" id="IPR000515">
    <property type="entry name" value="MetI-like"/>
</dbReference>
<keyword evidence="4 7" id="KW-0812">Transmembrane</keyword>
<dbReference type="CDD" id="cd06261">
    <property type="entry name" value="TM_PBP2"/>
    <property type="match status" value="1"/>
</dbReference>
<feature type="transmembrane region" description="Helical" evidence="7">
    <location>
        <begin position="12"/>
        <end position="30"/>
    </location>
</feature>
<gene>
    <name evidence="9" type="ORF">KTT_14840</name>
</gene>
<comment type="caution">
    <text evidence="9">The sequence shown here is derived from an EMBL/GenBank/DDBJ whole genome shotgun (WGS) entry which is preliminary data.</text>
</comment>
<keyword evidence="2 7" id="KW-0813">Transport</keyword>